<organism evidence="9 10">
    <name type="scientific">Nyctereutes procyonoides</name>
    <name type="common">Raccoon dog</name>
    <name type="synonym">Canis procyonoides</name>
    <dbReference type="NCBI Taxonomy" id="34880"/>
    <lineage>
        <taxon>Eukaryota</taxon>
        <taxon>Metazoa</taxon>
        <taxon>Chordata</taxon>
        <taxon>Craniata</taxon>
        <taxon>Vertebrata</taxon>
        <taxon>Euteleostomi</taxon>
        <taxon>Mammalia</taxon>
        <taxon>Eutheria</taxon>
        <taxon>Laurasiatheria</taxon>
        <taxon>Carnivora</taxon>
        <taxon>Caniformia</taxon>
        <taxon>Canidae</taxon>
        <taxon>Nyctereutes</taxon>
    </lineage>
</organism>
<evidence type="ECO:0000313" key="9">
    <source>
        <dbReference type="EMBL" id="CAD7673625.1"/>
    </source>
</evidence>
<evidence type="ECO:0000256" key="8">
    <source>
        <dbReference type="ARBA" id="ARBA00035363"/>
    </source>
</evidence>
<keyword evidence="4" id="KW-0689">Ribosomal protein</keyword>
<comment type="similarity">
    <text evidence="2">Belongs to the mitochondrion-specific ribosomal protein mS31 family.</text>
</comment>
<evidence type="ECO:0000256" key="2">
    <source>
        <dbReference type="ARBA" id="ARBA00011057"/>
    </source>
</evidence>
<dbReference type="GO" id="GO:0003735">
    <property type="term" value="F:structural constituent of ribosome"/>
    <property type="evidence" value="ECO:0007669"/>
    <property type="project" value="InterPro"/>
</dbReference>
<accession>A0A811YCU5</accession>
<dbReference type="PANTHER" id="PTHR13231:SF3">
    <property type="entry name" value="SMALL RIBOSOMAL SUBUNIT PROTEIN MS31"/>
    <property type="match status" value="1"/>
</dbReference>
<evidence type="ECO:0000256" key="7">
    <source>
        <dbReference type="ARBA" id="ARBA00035133"/>
    </source>
</evidence>
<evidence type="ECO:0000256" key="6">
    <source>
        <dbReference type="ARBA" id="ARBA00023274"/>
    </source>
</evidence>
<name>A0A811YCU5_NYCPR</name>
<dbReference type="GO" id="GO:0005763">
    <property type="term" value="C:mitochondrial small ribosomal subunit"/>
    <property type="evidence" value="ECO:0007669"/>
    <property type="project" value="InterPro"/>
</dbReference>
<keyword evidence="6" id="KW-0687">Ribonucleoprotein</keyword>
<evidence type="ECO:0000256" key="1">
    <source>
        <dbReference type="ARBA" id="ARBA00004173"/>
    </source>
</evidence>
<dbReference type="Pfam" id="PF15433">
    <property type="entry name" value="MRP-S31"/>
    <property type="match status" value="1"/>
</dbReference>
<dbReference type="InterPro" id="IPR026299">
    <property type="entry name" value="MRP-S31"/>
</dbReference>
<evidence type="ECO:0000256" key="5">
    <source>
        <dbReference type="ARBA" id="ARBA00023128"/>
    </source>
</evidence>
<comment type="subcellular location">
    <subcellularLocation>
        <location evidence="1">Mitochondrion</location>
    </subcellularLocation>
</comment>
<evidence type="ECO:0000256" key="4">
    <source>
        <dbReference type="ARBA" id="ARBA00022980"/>
    </source>
</evidence>
<gene>
    <name evidence="9" type="ORF">NYPRO_LOCUS6420</name>
</gene>
<dbReference type="AlphaFoldDB" id="A0A811YCU5"/>
<comment type="caution">
    <text evidence="9">The sequence shown here is derived from an EMBL/GenBank/DDBJ whole genome shotgun (WGS) entry which is preliminary data.</text>
</comment>
<protein>
    <recommendedName>
        <fullName evidence="7">Small ribosomal subunit protein mS31</fullName>
    </recommendedName>
    <alternativeName>
        <fullName evidence="8">28S ribosomal protein S31, mitochondrial</fullName>
    </alternativeName>
</protein>
<keyword evidence="10" id="KW-1185">Reference proteome</keyword>
<evidence type="ECO:0000313" key="10">
    <source>
        <dbReference type="Proteomes" id="UP000645828"/>
    </source>
</evidence>
<evidence type="ECO:0000256" key="3">
    <source>
        <dbReference type="ARBA" id="ARBA00022946"/>
    </source>
</evidence>
<dbReference type="PANTHER" id="PTHR13231">
    <property type="entry name" value="MITOCHONDRIAL RIBOSOMAL PROTEIN S31"/>
    <property type="match status" value="1"/>
</dbReference>
<keyword evidence="3" id="KW-0809">Transit peptide</keyword>
<dbReference type="Proteomes" id="UP000645828">
    <property type="component" value="Unassembled WGS sequence"/>
</dbReference>
<proteinExistence type="inferred from homology"/>
<keyword evidence="5" id="KW-0496">Mitochondrion</keyword>
<dbReference type="EMBL" id="CAJHUB010000671">
    <property type="protein sequence ID" value="CAD7673625.1"/>
    <property type="molecule type" value="Genomic_DNA"/>
</dbReference>
<sequence length="155" mass="18109">MKENYDILVNFINLEHEFIQCHQTQFDEGSDDYMGQKINDLKKKSLRTNMLKGKRLNIFDLKAVREEAPETETAPSLWGIECARQLAEVSEQLPQNGFGEMIQWTREGKLWEFPMNNEAVKSHDQRVYTFFMLLIHIIGLFSENTLKFYTPGGDV</sequence>
<reference evidence="9" key="1">
    <citation type="submission" date="2020-12" db="EMBL/GenBank/DDBJ databases">
        <authorList>
            <consortium name="Molecular Ecology Group"/>
        </authorList>
    </citation>
    <scope>NUCLEOTIDE SEQUENCE</scope>
    <source>
        <strain evidence="9">TBG_1078</strain>
    </source>
</reference>